<dbReference type="AlphaFoldDB" id="A9KPB2"/>
<keyword evidence="3" id="KW-0378">Hydrolase</keyword>
<dbReference type="RefSeq" id="WP_012199428.1">
    <property type="nucleotide sequence ID" value="NC_010001.1"/>
</dbReference>
<evidence type="ECO:0000256" key="1">
    <source>
        <dbReference type="SAM" id="Phobius"/>
    </source>
</evidence>
<dbReference type="GO" id="GO:0004177">
    <property type="term" value="F:aminopeptidase activity"/>
    <property type="evidence" value="ECO:0007669"/>
    <property type="project" value="UniProtKB-KW"/>
</dbReference>
<dbReference type="Gene3D" id="3.40.50.1820">
    <property type="entry name" value="alpha/beta hydrolase"/>
    <property type="match status" value="1"/>
</dbReference>
<dbReference type="STRING" id="357809.Cphy_1399"/>
<dbReference type="eggNOG" id="COG1073">
    <property type="taxonomic scope" value="Bacteria"/>
</dbReference>
<dbReference type="InterPro" id="IPR029058">
    <property type="entry name" value="AB_hydrolase_fold"/>
</dbReference>
<dbReference type="OrthoDB" id="9806902at2"/>
<organism evidence="3 4">
    <name type="scientific">Lachnoclostridium phytofermentans (strain ATCC 700394 / DSM 18823 / ISDg)</name>
    <name type="common">Clostridium phytofermentans</name>
    <dbReference type="NCBI Taxonomy" id="357809"/>
    <lineage>
        <taxon>Bacteria</taxon>
        <taxon>Bacillati</taxon>
        <taxon>Bacillota</taxon>
        <taxon>Clostridia</taxon>
        <taxon>Lachnospirales</taxon>
        <taxon>Lachnospiraceae</taxon>
    </lineage>
</organism>
<sequence precursor="true">MNIMLVLFLVILIFLVGFCTLAFCIISRAHREQFKRADYDINHNSSLTYCDFSLSYPRETLKIPSGKYMLNGYLYGMENKNGLIILSSGHRNSTEASLLDMKYFVDNGWMVLCYDYTGYYNSEGKNMTDYTQAVRDLDAVLSYLEKLSRFNRVPFLLYGHSLGAYVSAAVLKFNHKITAVVAASGFDKPIDQWNYSIKRFSGRLGTILGTMASIYLYIIFGKDTVRFSAVDGINSTDIPLLIISGTEDVYYGGKSPIYTKRNQITNSNCSYILMDKERHNGHFDYIITDNALDYQKLCKDKKISQVDKWLIMERDKNYHDMINKFFLSAKR</sequence>
<accession>A9KPB2</accession>
<feature type="transmembrane region" description="Helical" evidence="1">
    <location>
        <begin position="200"/>
        <end position="220"/>
    </location>
</feature>
<keyword evidence="3" id="KW-0031">Aminopeptidase</keyword>
<dbReference type="SUPFAM" id="SSF53474">
    <property type="entry name" value="alpha/beta-Hydrolases"/>
    <property type="match status" value="1"/>
</dbReference>
<dbReference type="EMBL" id="CP000885">
    <property type="protein sequence ID" value="ABX41774.1"/>
    <property type="molecule type" value="Genomic_DNA"/>
</dbReference>
<name>A9KPB2_LACP7</name>
<evidence type="ECO:0000313" key="4">
    <source>
        <dbReference type="Proteomes" id="UP000000370"/>
    </source>
</evidence>
<keyword evidence="3" id="KW-0645">Protease</keyword>
<evidence type="ECO:0000313" key="3">
    <source>
        <dbReference type="EMBL" id="ABX41774.1"/>
    </source>
</evidence>
<dbReference type="PANTHER" id="PTHR12277">
    <property type="entry name" value="ALPHA/BETA HYDROLASE DOMAIN-CONTAINING PROTEIN"/>
    <property type="match status" value="1"/>
</dbReference>
<feature type="domain" description="Serine aminopeptidase S33" evidence="2">
    <location>
        <begin position="80"/>
        <end position="204"/>
    </location>
</feature>
<keyword evidence="1" id="KW-0472">Membrane</keyword>
<keyword evidence="1" id="KW-0812">Transmembrane</keyword>
<dbReference type="InterPro" id="IPR022742">
    <property type="entry name" value="Hydrolase_4"/>
</dbReference>
<feature type="transmembrane region" description="Helical" evidence="1">
    <location>
        <begin position="6"/>
        <end position="26"/>
    </location>
</feature>
<proteinExistence type="predicted"/>
<dbReference type="HOGENOM" id="CLU_777995_0_0_9"/>
<dbReference type="PANTHER" id="PTHR12277:SF81">
    <property type="entry name" value="PROTEIN ABHD13"/>
    <property type="match status" value="1"/>
</dbReference>
<protein>
    <submittedName>
        <fullName evidence="3">Dipeptidyl aminopeptidase/acylaminoacyl-peptidase-like protein</fullName>
    </submittedName>
</protein>
<dbReference type="KEGG" id="cpy:Cphy_1399"/>
<keyword evidence="1" id="KW-1133">Transmembrane helix</keyword>
<gene>
    <name evidence="3" type="ordered locus">Cphy_1399</name>
</gene>
<reference evidence="4" key="1">
    <citation type="submission" date="2007-11" db="EMBL/GenBank/DDBJ databases">
        <title>Complete genome sequence of Clostridium phytofermentans ISDg.</title>
        <authorList>
            <person name="Leschine S.B."/>
            <person name="Warnick T.A."/>
            <person name="Blanchard J.L."/>
            <person name="Schnell D.J."/>
            <person name="Petit E.L."/>
            <person name="LaTouf W.G."/>
            <person name="Copeland A."/>
            <person name="Lucas S."/>
            <person name="Lapidus A."/>
            <person name="Barry K."/>
            <person name="Glavina del Rio T."/>
            <person name="Dalin E."/>
            <person name="Tice H."/>
            <person name="Pitluck S."/>
            <person name="Kiss H."/>
            <person name="Brettin T."/>
            <person name="Bruce D."/>
            <person name="Detter J.C."/>
            <person name="Han C."/>
            <person name="Kuske C."/>
            <person name="Schmutz J."/>
            <person name="Larimer F."/>
            <person name="Land M."/>
            <person name="Hauser L."/>
            <person name="Kyrpides N."/>
            <person name="Kim E.A."/>
            <person name="Richardson P."/>
        </authorList>
    </citation>
    <scope>NUCLEOTIDE SEQUENCE [LARGE SCALE GENOMIC DNA]</scope>
    <source>
        <strain evidence="4">ATCC 700394 / DSM 18823 / ISDg</strain>
    </source>
</reference>
<evidence type="ECO:0000259" key="2">
    <source>
        <dbReference type="Pfam" id="PF12146"/>
    </source>
</evidence>
<dbReference type="Proteomes" id="UP000000370">
    <property type="component" value="Chromosome"/>
</dbReference>
<keyword evidence="4" id="KW-1185">Reference proteome</keyword>
<dbReference type="Pfam" id="PF12146">
    <property type="entry name" value="Hydrolase_4"/>
    <property type="match status" value="1"/>
</dbReference>